<dbReference type="EMBL" id="HG994582">
    <property type="protein sequence ID" value="CAF2898239.1"/>
    <property type="molecule type" value="Genomic_DNA"/>
</dbReference>
<keyword evidence="5" id="KW-0677">Repeat</keyword>
<feature type="repeat" description="Solcar" evidence="8">
    <location>
        <begin position="121"/>
        <end position="211"/>
    </location>
</feature>
<keyword evidence="6" id="KW-1133">Transmembrane helix</keyword>
<keyword evidence="11" id="KW-1185">Reference proteome</keyword>
<dbReference type="InterPro" id="IPR050391">
    <property type="entry name" value="Mito_Metabolite_Transporter"/>
</dbReference>
<name>A0A7R8H6Z2_LEPSM</name>
<evidence type="ECO:0000256" key="9">
    <source>
        <dbReference type="RuleBase" id="RU000488"/>
    </source>
</evidence>
<gene>
    <name evidence="10" type="ORF">LSAA_7869</name>
</gene>
<reference evidence="10" key="1">
    <citation type="submission" date="2021-02" db="EMBL/GenBank/DDBJ databases">
        <authorList>
            <person name="Bekaert M."/>
        </authorList>
    </citation>
    <scope>NUCLEOTIDE SEQUENCE</scope>
    <source>
        <strain evidence="10">IoA-00</strain>
    </source>
</reference>
<dbReference type="Proteomes" id="UP000675881">
    <property type="component" value="Chromosome 3"/>
</dbReference>
<dbReference type="PANTHER" id="PTHR45618">
    <property type="entry name" value="MITOCHONDRIAL DICARBOXYLATE CARRIER-RELATED"/>
    <property type="match status" value="1"/>
</dbReference>
<evidence type="ECO:0000256" key="5">
    <source>
        <dbReference type="ARBA" id="ARBA00022737"/>
    </source>
</evidence>
<evidence type="ECO:0000256" key="7">
    <source>
        <dbReference type="ARBA" id="ARBA00023136"/>
    </source>
</evidence>
<dbReference type="InterPro" id="IPR002067">
    <property type="entry name" value="MCP"/>
</dbReference>
<feature type="repeat" description="Solcar" evidence="8">
    <location>
        <begin position="220"/>
        <end position="266"/>
    </location>
</feature>
<dbReference type="SUPFAM" id="SSF103506">
    <property type="entry name" value="Mitochondrial carrier"/>
    <property type="match status" value="1"/>
</dbReference>
<evidence type="ECO:0000256" key="2">
    <source>
        <dbReference type="ARBA" id="ARBA00006375"/>
    </source>
</evidence>
<dbReference type="PROSITE" id="PS50920">
    <property type="entry name" value="SOLCAR"/>
    <property type="match status" value="3"/>
</dbReference>
<comment type="subcellular location">
    <subcellularLocation>
        <location evidence="1">Membrane</location>
        <topology evidence="1">Multi-pass membrane protein</topology>
    </subcellularLocation>
</comment>
<evidence type="ECO:0000313" key="11">
    <source>
        <dbReference type="Proteomes" id="UP000675881"/>
    </source>
</evidence>
<dbReference type="InterPro" id="IPR023395">
    <property type="entry name" value="MCP_dom_sf"/>
</dbReference>
<dbReference type="InterPro" id="IPR018108">
    <property type="entry name" value="MCP_transmembrane"/>
</dbReference>
<keyword evidence="3 9" id="KW-0813">Transport</keyword>
<protein>
    <submittedName>
        <fullName evidence="10">UCP2_3</fullName>
    </submittedName>
</protein>
<evidence type="ECO:0000256" key="6">
    <source>
        <dbReference type="ARBA" id="ARBA00022989"/>
    </source>
</evidence>
<feature type="repeat" description="Solcar" evidence="8">
    <location>
        <begin position="24"/>
        <end position="109"/>
    </location>
</feature>
<dbReference type="PRINTS" id="PR00784">
    <property type="entry name" value="MTUNCOUPLING"/>
</dbReference>
<evidence type="ECO:0000313" key="10">
    <source>
        <dbReference type="EMBL" id="CAF2898239.1"/>
    </source>
</evidence>
<evidence type="ECO:0000256" key="3">
    <source>
        <dbReference type="ARBA" id="ARBA00022448"/>
    </source>
</evidence>
<dbReference type="GO" id="GO:0055085">
    <property type="term" value="P:transmembrane transport"/>
    <property type="evidence" value="ECO:0007669"/>
    <property type="project" value="InterPro"/>
</dbReference>
<evidence type="ECO:0000256" key="4">
    <source>
        <dbReference type="ARBA" id="ARBA00022692"/>
    </source>
</evidence>
<accession>A0A7R8H6Z2</accession>
<dbReference type="GO" id="GO:0016020">
    <property type="term" value="C:membrane"/>
    <property type="evidence" value="ECO:0007669"/>
    <property type="project" value="UniProtKB-SubCell"/>
</dbReference>
<dbReference type="Gene3D" id="1.50.40.10">
    <property type="entry name" value="Mitochondrial carrier domain"/>
    <property type="match status" value="1"/>
</dbReference>
<evidence type="ECO:0000256" key="8">
    <source>
        <dbReference type="PROSITE-ProRule" id="PRU00282"/>
    </source>
</evidence>
<proteinExistence type="inferred from homology"/>
<dbReference type="OrthoDB" id="756301at2759"/>
<evidence type="ECO:0000256" key="1">
    <source>
        <dbReference type="ARBA" id="ARBA00004141"/>
    </source>
</evidence>
<dbReference type="PROSITE" id="PS51257">
    <property type="entry name" value="PROKAR_LIPOPROTEIN"/>
    <property type="match status" value="1"/>
</dbReference>
<dbReference type="Pfam" id="PF00153">
    <property type="entry name" value="Mito_carr"/>
    <property type="match status" value="3"/>
</dbReference>
<keyword evidence="4 8" id="KW-0812">Transmembrane</keyword>
<dbReference type="AlphaFoldDB" id="A0A7R8H6Z2"/>
<comment type="similarity">
    <text evidence="2 9">Belongs to the mitochondrial carrier (TC 2.A.29) family.</text>
</comment>
<keyword evidence="7 8" id="KW-0472">Membrane</keyword>
<organism evidence="10 11">
    <name type="scientific">Lepeophtheirus salmonis</name>
    <name type="common">Salmon louse</name>
    <name type="synonym">Caligus salmonis</name>
    <dbReference type="NCBI Taxonomy" id="72036"/>
    <lineage>
        <taxon>Eukaryota</taxon>
        <taxon>Metazoa</taxon>
        <taxon>Ecdysozoa</taxon>
        <taxon>Arthropoda</taxon>
        <taxon>Crustacea</taxon>
        <taxon>Multicrustacea</taxon>
        <taxon>Hexanauplia</taxon>
        <taxon>Copepoda</taxon>
        <taxon>Siphonostomatoida</taxon>
        <taxon>Caligidae</taxon>
        <taxon>Lepeophtheirus</taxon>
    </lineage>
</organism>
<sequence>MLIRLYDTSSHSFLSNFNQTHLAVQLLTAGTAACIADTITFPLDTVKVRLQIQGEGQVGKINSGVFETLRGIVKTEGVRPLYNGLVPGLQRQMAFSGIRLGSYESVKQFYIDQSGFKSGIGLLAVRIAAGATTGTLAILSAQPTDVVKIRMQAETRRPGEAKRYTGVMNAYTTIGKTEGFKGLYRGTMPNIARNCIINISEIVVYDIMKETLMTSFNMKDGVPCHFTAAVMAGFAATLMASPVDVIKTRFMNSPEGKYRGSNSLCI</sequence>